<comment type="cofactor">
    <cofactor evidence="2">
        <name>Ca(2+)</name>
        <dbReference type="ChEBI" id="CHEBI:29108"/>
    </cofactor>
</comment>
<dbReference type="InterPro" id="IPR013783">
    <property type="entry name" value="Ig-like_fold"/>
</dbReference>
<accession>A0A4S4BUL1</accession>
<dbReference type="InterPro" id="IPR017853">
    <property type="entry name" value="GH"/>
</dbReference>
<organism evidence="15 16">
    <name type="scientific">Cohnella fermenti</name>
    <dbReference type="NCBI Taxonomy" id="2565925"/>
    <lineage>
        <taxon>Bacteria</taxon>
        <taxon>Bacillati</taxon>
        <taxon>Bacillota</taxon>
        <taxon>Bacilli</taxon>
        <taxon>Bacillales</taxon>
        <taxon>Paenibacillaceae</taxon>
        <taxon>Cohnella</taxon>
    </lineage>
</organism>
<feature type="compositionally biased region" description="Low complexity" evidence="12">
    <location>
        <begin position="741"/>
        <end position="765"/>
    </location>
</feature>
<dbReference type="EC" id="2.4.1.19" evidence="4"/>
<dbReference type="InterPro" id="IPR006046">
    <property type="entry name" value="Alpha_amylase"/>
</dbReference>
<evidence type="ECO:0000259" key="14">
    <source>
        <dbReference type="PROSITE" id="PS51166"/>
    </source>
</evidence>
<dbReference type="EMBL" id="SSOB01000015">
    <property type="protein sequence ID" value="THF78797.1"/>
    <property type="molecule type" value="Genomic_DNA"/>
</dbReference>
<feature type="signal peptide" evidence="13">
    <location>
        <begin position="1"/>
        <end position="33"/>
    </location>
</feature>
<dbReference type="GO" id="GO:2001070">
    <property type="term" value="F:starch binding"/>
    <property type="evidence" value="ECO:0007669"/>
    <property type="project" value="InterPro"/>
</dbReference>
<evidence type="ECO:0000256" key="11">
    <source>
        <dbReference type="RuleBase" id="RU003615"/>
    </source>
</evidence>
<comment type="catalytic activity">
    <reaction evidence="1">
        <text>Cyclizes part of a (1-&gt;4)-alpha-D-glucan chain by formation of a (1-&gt;4)-alpha-D-glucosidic bond.</text>
        <dbReference type="EC" id="2.4.1.19"/>
    </reaction>
</comment>
<dbReference type="SUPFAM" id="SSF51445">
    <property type="entry name" value="(Trans)glycosidases"/>
    <property type="match status" value="1"/>
</dbReference>
<dbReference type="SUPFAM" id="SSF81296">
    <property type="entry name" value="E set domains"/>
    <property type="match status" value="1"/>
</dbReference>
<dbReference type="SMART" id="SM01065">
    <property type="entry name" value="CBM_2"/>
    <property type="match status" value="1"/>
</dbReference>
<feature type="region of interest" description="Disordered" evidence="12">
    <location>
        <begin position="740"/>
        <end position="765"/>
    </location>
</feature>
<dbReference type="CDD" id="cd05467">
    <property type="entry name" value="CBM20"/>
    <property type="match status" value="1"/>
</dbReference>
<evidence type="ECO:0000256" key="2">
    <source>
        <dbReference type="ARBA" id="ARBA00001913"/>
    </source>
</evidence>
<reference evidence="15 16" key="1">
    <citation type="submission" date="2019-04" db="EMBL/GenBank/DDBJ databases">
        <title>Cohnella sp. nov. isolated from preserved vegetables.</title>
        <authorList>
            <person name="Lin S.-Y."/>
            <person name="Hung M.-H."/>
            <person name="Young C.-C."/>
        </authorList>
    </citation>
    <scope>NUCLEOTIDE SEQUENCE [LARGE SCALE GENOMIC DNA]</scope>
    <source>
        <strain evidence="15 16">CC-MHH1044</strain>
    </source>
</reference>
<gene>
    <name evidence="15" type="ORF">E6C55_13835</name>
</gene>
<evidence type="ECO:0000256" key="3">
    <source>
        <dbReference type="ARBA" id="ARBA00008061"/>
    </source>
</evidence>
<dbReference type="RefSeq" id="WP_136370385.1">
    <property type="nucleotide sequence ID" value="NZ_SSOB01000015.1"/>
</dbReference>
<dbReference type="InterPro" id="IPR013784">
    <property type="entry name" value="Carb-bd-like_fold"/>
</dbReference>
<evidence type="ECO:0000256" key="12">
    <source>
        <dbReference type="SAM" id="MobiDB-lite"/>
    </source>
</evidence>
<evidence type="ECO:0000256" key="9">
    <source>
        <dbReference type="ARBA" id="ARBA00023157"/>
    </source>
</evidence>
<feature type="chain" id="PRO_5020734773" description="Cyclomaltodextrin glucanotransferase" evidence="13">
    <location>
        <begin position="34"/>
        <end position="765"/>
    </location>
</feature>
<dbReference type="PANTHER" id="PTHR10357:SF215">
    <property type="entry name" value="ALPHA-AMYLASE 1"/>
    <property type="match status" value="1"/>
</dbReference>
<dbReference type="InterPro" id="IPR002909">
    <property type="entry name" value="IPT_dom"/>
</dbReference>
<evidence type="ECO:0000256" key="5">
    <source>
        <dbReference type="ARBA" id="ARBA00019944"/>
    </source>
</evidence>
<dbReference type="Pfam" id="PF01833">
    <property type="entry name" value="TIG"/>
    <property type="match status" value="1"/>
</dbReference>
<dbReference type="SMART" id="SM00642">
    <property type="entry name" value="Aamy"/>
    <property type="match status" value="1"/>
</dbReference>
<comment type="similarity">
    <text evidence="3 11">Belongs to the glycosyl hydrolase 13 family.</text>
</comment>
<dbReference type="PROSITE" id="PS51166">
    <property type="entry name" value="CBM20"/>
    <property type="match status" value="1"/>
</dbReference>
<dbReference type="Pfam" id="PF00686">
    <property type="entry name" value="CBM_20"/>
    <property type="match status" value="1"/>
</dbReference>
<evidence type="ECO:0000256" key="10">
    <source>
        <dbReference type="ARBA" id="ARBA00032019"/>
    </source>
</evidence>
<comment type="caution">
    <text evidence="15">The sequence shown here is derived from an EMBL/GenBank/DDBJ whole genome shotgun (WGS) entry which is preliminary data.</text>
</comment>
<evidence type="ECO:0000256" key="4">
    <source>
        <dbReference type="ARBA" id="ARBA00012542"/>
    </source>
</evidence>
<dbReference type="GO" id="GO:0004556">
    <property type="term" value="F:alpha-amylase activity"/>
    <property type="evidence" value="ECO:0007669"/>
    <property type="project" value="InterPro"/>
</dbReference>
<dbReference type="GO" id="GO:0046872">
    <property type="term" value="F:metal ion binding"/>
    <property type="evidence" value="ECO:0007669"/>
    <property type="project" value="UniProtKB-KW"/>
</dbReference>
<dbReference type="InterPro" id="IPR002044">
    <property type="entry name" value="CBM20"/>
</dbReference>
<dbReference type="SUPFAM" id="SSF51011">
    <property type="entry name" value="Glycosyl hydrolase domain"/>
    <property type="match status" value="1"/>
</dbReference>
<dbReference type="Proteomes" id="UP000310636">
    <property type="component" value="Unassembled WGS sequence"/>
</dbReference>
<dbReference type="Gene3D" id="2.60.40.1180">
    <property type="entry name" value="Golgi alpha-mannosidase II"/>
    <property type="match status" value="1"/>
</dbReference>
<name>A0A4S4BUL1_9BACL</name>
<evidence type="ECO:0000313" key="15">
    <source>
        <dbReference type="EMBL" id="THF78797.1"/>
    </source>
</evidence>
<keyword evidence="16" id="KW-1185">Reference proteome</keyword>
<evidence type="ECO:0000313" key="16">
    <source>
        <dbReference type="Proteomes" id="UP000310636"/>
    </source>
</evidence>
<dbReference type="FunFam" id="2.60.40.10:FF:000552">
    <property type="entry name" value="Related to glucoamylase"/>
    <property type="match status" value="1"/>
</dbReference>
<dbReference type="InterPro" id="IPR006047">
    <property type="entry name" value="GH13_cat_dom"/>
</dbReference>
<evidence type="ECO:0000256" key="6">
    <source>
        <dbReference type="ARBA" id="ARBA00022723"/>
    </source>
</evidence>
<dbReference type="PRINTS" id="PR00110">
    <property type="entry name" value="ALPHAAMYLASE"/>
</dbReference>
<dbReference type="SMART" id="SM00632">
    <property type="entry name" value="Aamy_C"/>
    <property type="match status" value="1"/>
</dbReference>
<dbReference type="Gene3D" id="3.20.20.80">
    <property type="entry name" value="Glycosidases"/>
    <property type="match status" value="1"/>
</dbReference>
<dbReference type="InterPro" id="IPR031319">
    <property type="entry name" value="A-amylase_C"/>
</dbReference>
<evidence type="ECO:0000256" key="13">
    <source>
        <dbReference type="SAM" id="SignalP"/>
    </source>
</evidence>
<dbReference type="CDD" id="cd11320">
    <property type="entry name" value="AmyAc_AmyMalt_CGTase_like"/>
    <property type="match status" value="1"/>
</dbReference>
<dbReference type="PANTHER" id="PTHR10357">
    <property type="entry name" value="ALPHA-AMYLASE FAMILY MEMBER"/>
    <property type="match status" value="1"/>
</dbReference>
<dbReference type="AlphaFoldDB" id="A0A4S4BUL1"/>
<dbReference type="Gene3D" id="2.60.40.10">
    <property type="entry name" value="Immunoglobulins"/>
    <property type="match status" value="2"/>
</dbReference>
<keyword evidence="7 13" id="KW-0732">Signal</keyword>
<dbReference type="SUPFAM" id="SSF49452">
    <property type="entry name" value="Starch-binding domain-like"/>
    <property type="match status" value="1"/>
</dbReference>
<dbReference type="InterPro" id="IPR014756">
    <property type="entry name" value="Ig_E-set"/>
</dbReference>
<dbReference type="GO" id="GO:0043895">
    <property type="term" value="F:cyclomaltodextrin glucanotransferase activity"/>
    <property type="evidence" value="ECO:0007669"/>
    <property type="project" value="UniProtKB-EC"/>
</dbReference>
<dbReference type="Pfam" id="PF00128">
    <property type="entry name" value="Alpha-amylase"/>
    <property type="match status" value="1"/>
</dbReference>
<keyword evidence="8" id="KW-0106">Calcium</keyword>
<evidence type="ECO:0000256" key="8">
    <source>
        <dbReference type="ARBA" id="ARBA00022837"/>
    </source>
</evidence>
<proteinExistence type="inferred from homology"/>
<dbReference type="InterPro" id="IPR013780">
    <property type="entry name" value="Glyco_hydro_b"/>
</dbReference>
<protein>
    <recommendedName>
        <fullName evidence="5">Cyclomaltodextrin glucanotransferase</fullName>
        <ecNumber evidence="4">2.4.1.19</ecNumber>
    </recommendedName>
    <alternativeName>
        <fullName evidence="10">Cyclodextrin-glycosyltransferase</fullName>
    </alternativeName>
</protein>
<evidence type="ECO:0000256" key="1">
    <source>
        <dbReference type="ARBA" id="ARBA00000390"/>
    </source>
</evidence>
<keyword evidence="9" id="KW-1015">Disulfide bond</keyword>
<evidence type="ECO:0000256" key="7">
    <source>
        <dbReference type="ARBA" id="ARBA00022729"/>
    </source>
</evidence>
<keyword evidence="6" id="KW-0479">Metal-binding</keyword>
<sequence length="765" mass="83522">MGKWKKSIRASTAALAVTLVFGGGFIPSQQASAVTASGALGPLTPKDVVYQIITDRFVDGDTSNNVPSGSSSALFDDSNSDGIGDGDDLKLYQGGDWQGIIDKIPYLKDMGVTAVWISAPYENRDTAINDYQSGGGVDVWTSFHGYHVRNYFATNKHFGLMQQFEELRDELHDNGMKLVIDFVTNHTSRWQNPTDGYSAEDGKLYEPDKDSSGNYVFDTNGNPVDYNSDGNVENLLADPNNDVNGWFHGLGDRGTDSSRYGYRHKDLGSLADFSQENGAVAAYLEQAALFWKSKGIDGFRHDATLHENPAFVKGFKDAVDSASGGPVSHFGEFFISRPDSKYDEYQSFPDRTGVNNLDFEFFRAATNAFGSFSETMSDFGSMLTQTSADYEYENQAVTFLDNHDVTRFRYIQPNDKPYHAALAALLTSRGTPNIYYGTEQYLTSADSSDIAGRVFMQTESTFDTTTTAYKTIKKLSALRQSNEAIAYGTTDILYSTDNVLVYKRQFYDKQVIVAINRQPDTSYTVPAINTSLPTGTYSDALDGLLYGSSNTVSTVSGQNQLASFTLSGGEVNVWSYNPDLGTTVPRLGDVVSTMGRAGNTVYIYGTGLGGSVTVKFDTTTATVVSNSDNVIEAIVPSVATGVRQITVTKGSNVSNQFRYEVLTDDQVQVIFKVNATTTYGQNIYVVGNIPELGNWDPTKATEAFLNPDYPVWFLPVSVPKGTTFEYKFIKKDAAGNVTWEGGSNRTFTSSSSSAGSSDTGTLTWQ</sequence>
<dbReference type="OrthoDB" id="9805159at2"/>
<dbReference type="GO" id="GO:0005975">
    <property type="term" value="P:carbohydrate metabolic process"/>
    <property type="evidence" value="ECO:0007669"/>
    <property type="project" value="InterPro"/>
</dbReference>
<feature type="domain" description="CBM20" evidence="14">
    <location>
        <begin position="661"/>
        <end position="765"/>
    </location>
</feature>